<accession>A0ABU8E2V6</accession>
<comment type="caution">
    <text evidence="4">The sequence shown here is derived from an EMBL/GenBank/DDBJ whole genome shotgun (WGS) entry which is preliminary data.</text>
</comment>
<dbReference type="SUPFAM" id="SSF51735">
    <property type="entry name" value="NAD(P)-binding Rossmann-fold domains"/>
    <property type="match status" value="1"/>
</dbReference>
<dbReference type="InterPro" id="IPR036291">
    <property type="entry name" value="NAD(P)-bd_dom_sf"/>
</dbReference>
<dbReference type="PRINTS" id="PR00081">
    <property type="entry name" value="GDHRDH"/>
</dbReference>
<evidence type="ECO:0000313" key="5">
    <source>
        <dbReference type="Proteomes" id="UP001373496"/>
    </source>
</evidence>
<dbReference type="EMBL" id="JBAPLV010000003">
    <property type="protein sequence ID" value="MEI4277855.1"/>
    <property type="molecule type" value="Genomic_DNA"/>
</dbReference>
<evidence type="ECO:0000256" key="1">
    <source>
        <dbReference type="ARBA" id="ARBA00006484"/>
    </source>
</evidence>
<comment type="similarity">
    <text evidence="1 3">Belongs to the short-chain dehydrogenases/reductases (SDR) family.</text>
</comment>
<dbReference type="Gene3D" id="3.40.50.720">
    <property type="entry name" value="NAD(P)-binding Rossmann-like Domain"/>
    <property type="match status" value="1"/>
</dbReference>
<dbReference type="PRINTS" id="PR00080">
    <property type="entry name" value="SDRFAMILY"/>
</dbReference>
<name>A0ABU8E2V6_9ACTN</name>
<dbReference type="PANTHER" id="PTHR43976:SF16">
    <property type="entry name" value="SHORT-CHAIN DEHYDROGENASE_REDUCTASE FAMILY PROTEIN"/>
    <property type="match status" value="1"/>
</dbReference>
<reference evidence="4 5" key="1">
    <citation type="submission" date="2024-03" db="EMBL/GenBank/DDBJ databases">
        <title>Draft genome sequence of Klenkia terrae.</title>
        <authorList>
            <person name="Duangmal K."/>
            <person name="Chantavorakit T."/>
        </authorList>
    </citation>
    <scope>NUCLEOTIDE SEQUENCE [LARGE SCALE GENOMIC DNA]</scope>
    <source>
        <strain evidence="4 5">JCM 17786</strain>
    </source>
</reference>
<evidence type="ECO:0000256" key="2">
    <source>
        <dbReference type="ARBA" id="ARBA00023002"/>
    </source>
</evidence>
<dbReference type="InterPro" id="IPR051911">
    <property type="entry name" value="SDR_oxidoreductase"/>
</dbReference>
<dbReference type="PANTHER" id="PTHR43976">
    <property type="entry name" value="SHORT CHAIN DEHYDROGENASE"/>
    <property type="match status" value="1"/>
</dbReference>
<proteinExistence type="inferred from homology"/>
<organism evidence="4 5">
    <name type="scientific">Klenkia terrae</name>
    <dbReference type="NCBI Taxonomy" id="1052259"/>
    <lineage>
        <taxon>Bacteria</taxon>
        <taxon>Bacillati</taxon>
        <taxon>Actinomycetota</taxon>
        <taxon>Actinomycetes</taxon>
        <taxon>Geodermatophilales</taxon>
        <taxon>Geodermatophilaceae</taxon>
        <taxon>Klenkia</taxon>
    </lineage>
</organism>
<keyword evidence="5" id="KW-1185">Reference proteome</keyword>
<dbReference type="NCBIfam" id="NF006114">
    <property type="entry name" value="PRK08263.1"/>
    <property type="match status" value="1"/>
</dbReference>
<dbReference type="InterPro" id="IPR002347">
    <property type="entry name" value="SDR_fam"/>
</dbReference>
<dbReference type="Proteomes" id="UP001373496">
    <property type="component" value="Unassembled WGS sequence"/>
</dbReference>
<sequence length="284" mass="30655">MQTAGKTWFITGTSTGFGRLWTEAALERGDRVVATARRLDAVADYADRFGDAVLTLELDVRDRAAVLTAVQRAQEHLGRLDVVVNNAGYGHFGMVEELTEQELRDQMETNFFGAAWVTQAALPVFRAQGHGHLLQVTSEGGVRAFPGIGAYHASKWAVEGLSESLWQEVEGLGIHVTNVEPGPYATDWLSRGSRTSAPLPAYDAVRAAAEGTFEVGDPAATRAALLRVVDAPVPPHRVFFGRSFTDVAAIYADRLATWAEWEPVALAAFGQPVGPSRSASPIRP</sequence>
<protein>
    <submittedName>
        <fullName evidence="4">SDR family NAD(P)-dependent oxidoreductase</fullName>
    </submittedName>
</protein>
<evidence type="ECO:0000313" key="4">
    <source>
        <dbReference type="EMBL" id="MEI4277855.1"/>
    </source>
</evidence>
<dbReference type="RefSeq" id="WP_225231812.1">
    <property type="nucleotide sequence ID" value="NZ_JBAPLV010000003.1"/>
</dbReference>
<dbReference type="Pfam" id="PF00106">
    <property type="entry name" value="adh_short"/>
    <property type="match status" value="1"/>
</dbReference>
<evidence type="ECO:0000256" key="3">
    <source>
        <dbReference type="RuleBase" id="RU000363"/>
    </source>
</evidence>
<dbReference type="CDD" id="cd05374">
    <property type="entry name" value="17beta-HSD-like_SDR_c"/>
    <property type="match status" value="1"/>
</dbReference>
<keyword evidence="2" id="KW-0560">Oxidoreductase</keyword>
<gene>
    <name evidence="4" type="ORF">UXQ13_05200</name>
</gene>